<dbReference type="AlphaFoldDB" id="A0A5B7I6T4"/>
<dbReference type="EMBL" id="VSRR010043567">
    <property type="protein sequence ID" value="MPC76524.1"/>
    <property type="molecule type" value="Genomic_DNA"/>
</dbReference>
<reference evidence="1 2" key="1">
    <citation type="submission" date="2019-05" db="EMBL/GenBank/DDBJ databases">
        <title>Another draft genome of Portunus trituberculatus and its Hox gene families provides insights of decapod evolution.</title>
        <authorList>
            <person name="Jeong J.-H."/>
            <person name="Song I."/>
            <person name="Kim S."/>
            <person name="Choi T."/>
            <person name="Kim D."/>
            <person name="Ryu S."/>
            <person name="Kim W."/>
        </authorList>
    </citation>
    <scope>NUCLEOTIDE SEQUENCE [LARGE SCALE GENOMIC DNA]</scope>
    <source>
        <tissue evidence="1">Muscle</tissue>
    </source>
</reference>
<protein>
    <submittedName>
        <fullName evidence="1">Uncharacterized protein</fullName>
    </submittedName>
</protein>
<evidence type="ECO:0000313" key="1">
    <source>
        <dbReference type="EMBL" id="MPC76524.1"/>
    </source>
</evidence>
<dbReference type="OrthoDB" id="6361724at2759"/>
<sequence length="138" mass="15922">MLNGALALLGHANHRNNLTRRFIIKREINQKYAHLCSDKASMTRFLFGDDVSQSARTIKESERLKSKFMFKKQLPTWRFSAGPGRGFFGRGLSRGVSPRYQPYSHRAYGQKLDHRQAFPWQASEAKISRGRGPNNPWQ</sequence>
<dbReference type="PANTHER" id="PTHR34239:SF2">
    <property type="entry name" value="TRANSPOSABLE ELEMENT P TRANSPOSASE_THAP9 CONSERVED DOMAIN-CONTAINING PROTEIN"/>
    <property type="match status" value="1"/>
</dbReference>
<keyword evidence="2" id="KW-1185">Reference proteome</keyword>
<proteinExistence type="predicted"/>
<organism evidence="1 2">
    <name type="scientific">Portunus trituberculatus</name>
    <name type="common">Swimming crab</name>
    <name type="synonym">Neptunus trituberculatus</name>
    <dbReference type="NCBI Taxonomy" id="210409"/>
    <lineage>
        <taxon>Eukaryota</taxon>
        <taxon>Metazoa</taxon>
        <taxon>Ecdysozoa</taxon>
        <taxon>Arthropoda</taxon>
        <taxon>Crustacea</taxon>
        <taxon>Multicrustacea</taxon>
        <taxon>Malacostraca</taxon>
        <taxon>Eumalacostraca</taxon>
        <taxon>Eucarida</taxon>
        <taxon>Decapoda</taxon>
        <taxon>Pleocyemata</taxon>
        <taxon>Brachyura</taxon>
        <taxon>Eubrachyura</taxon>
        <taxon>Portunoidea</taxon>
        <taxon>Portunidae</taxon>
        <taxon>Portuninae</taxon>
        <taxon>Portunus</taxon>
    </lineage>
</organism>
<dbReference type="PANTHER" id="PTHR34239">
    <property type="entry name" value="APPLE DOMAIN-CONTAINING PROTEIN"/>
    <property type="match status" value="1"/>
</dbReference>
<accession>A0A5B7I6T4</accession>
<name>A0A5B7I6T4_PORTR</name>
<comment type="caution">
    <text evidence="1">The sequence shown here is derived from an EMBL/GenBank/DDBJ whole genome shotgun (WGS) entry which is preliminary data.</text>
</comment>
<dbReference type="Proteomes" id="UP000324222">
    <property type="component" value="Unassembled WGS sequence"/>
</dbReference>
<gene>
    <name evidence="1" type="ORF">E2C01_070940</name>
</gene>
<evidence type="ECO:0000313" key="2">
    <source>
        <dbReference type="Proteomes" id="UP000324222"/>
    </source>
</evidence>